<dbReference type="AlphaFoldDB" id="A0A2C9JB79"/>
<dbReference type="Pfam" id="PF01117">
    <property type="entry name" value="Aerolysin"/>
    <property type="match status" value="1"/>
</dbReference>
<organism evidence="4 5">
    <name type="scientific">Biomphalaria glabrata</name>
    <name type="common">Bloodfluke planorb</name>
    <name type="synonym">Freshwater snail</name>
    <dbReference type="NCBI Taxonomy" id="6526"/>
    <lineage>
        <taxon>Eukaryota</taxon>
        <taxon>Metazoa</taxon>
        <taxon>Spiralia</taxon>
        <taxon>Lophotrochozoa</taxon>
        <taxon>Mollusca</taxon>
        <taxon>Gastropoda</taxon>
        <taxon>Heterobranchia</taxon>
        <taxon>Euthyneura</taxon>
        <taxon>Panpulmonata</taxon>
        <taxon>Hygrophila</taxon>
        <taxon>Lymnaeoidea</taxon>
        <taxon>Planorbidae</taxon>
        <taxon>Biomphalaria</taxon>
    </lineage>
</organism>
<dbReference type="KEGG" id="bgt:106074136"/>
<evidence type="ECO:0000256" key="2">
    <source>
        <dbReference type="ARBA" id="ARBA00023157"/>
    </source>
</evidence>
<dbReference type="VEuPathDB" id="VectorBase:BGLAX_029876"/>
<evidence type="ECO:0000313" key="4">
    <source>
        <dbReference type="EnsemblMetazoa" id="BGLB000001-PB"/>
    </source>
</evidence>
<dbReference type="InterPro" id="IPR053280">
    <property type="entry name" value="Aerolysin-like_pore-former"/>
</dbReference>
<dbReference type="VEuPathDB" id="VectorBase:BGLB000001"/>
<dbReference type="PANTHER" id="PTHR34007">
    <property type="entry name" value="AEROLYSIN-LIKE PROTEIN-RELATED"/>
    <property type="match status" value="1"/>
</dbReference>
<dbReference type="PANTHER" id="PTHR34007:SF1">
    <property type="entry name" value="AEROLYSIN-LIKE PROTEIN-RELATED"/>
    <property type="match status" value="1"/>
</dbReference>
<dbReference type="InterPro" id="IPR055267">
    <property type="entry name" value="Aerolysin-like_C"/>
</dbReference>
<dbReference type="SMART" id="SM00999">
    <property type="entry name" value="Aerolysin"/>
    <property type="match status" value="1"/>
</dbReference>
<evidence type="ECO:0000259" key="3">
    <source>
        <dbReference type="SMART" id="SM00999"/>
    </source>
</evidence>
<accession>A0A2C9JB79</accession>
<evidence type="ECO:0000256" key="1">
    <source>
        <dbReference type="ARBA" id="ARBA00009831"/>
    </source>
</evidence>
<feature type="domain" description="Aerolysin-like C-terminal" evidence="3">
    <location>
        <begin position="223"/>
        <end position="569"/>
    </location>
</feature>
<reference evidence="4" key="1">
    <citation type="submission" date="2020-05" db="UniProtKB">
        <authorList>
            <consortium name="EnsemblMetazoa"/>
        </authorList>
    </citation>
    <scope>IDENTIFICATION</scope>
    <source>
        <strain evidence="4">BB02</strain>
    </source>
</reference>
<name>A0A2C9JB79_BIOGL</name>
<sequence>MHMLTSGRNFYISGIACDFMGHRRHLNGLSMMLFSKLWVALTILGIVDALCTESLWSNRINYHGQSTCKEPTYYMNGLQRDHLQQNDGLHLLKGAVCCSAPSRFLQSDNLVLYKDWTYVLEEKNDIWANCPEGYFLHGLQRSQNEDGVNYLHNIEYARCVKPSNHPHYYGDCYAQNITFNKQGVFSCKTNFFITGIHKVKGDYLHHIDKLYCCAMEEEPEIVYDVDTFKRVIMENTMNNLVRLAMALGYGHCAGNKAIYVGDDFYRDGDSWIADHRLFWGDKKCNGEKCEERLKIDYLDWSFNMKDIIYSNGVIDELKPERVYEMGFQNNQNNNVTKTFEYKNAFSSSITHSTSISKKTSFEYTVSMEVDAKFISKIKGSIMMAFENSELYKTEMGSKNGEELVDRINYSIPAQTFAKYKVFLSKIRTTTPYTAIFIAKFNVRFTGMLRYGGGYASKMTNFHYQYKGSTERPSFTYTFGDDSDAFYTALKLQSRNRAMPWLWKDIFKNSDRIRDIINSLTNETKYQFILNGKFEQVYGKSIHSLVDLTKLRSPSVRRKRQTETFYVNDTFIAKAGPDDKPVEVNYPEISLQEISPIELEPILNDPDSS</sequence>
<dbReference type="SUPFAM" id="SSF56973">
    <property type="entry name" value="Aerolisin/ETX pore-forming domain"/>
    <property type="match status" value="1"/>
</dbReference>
<dbReference type="EnsemblMetazoa" id="BGLB000001-RB">
    <property type="protein sequence ID" value="BGLB000001-PB"/>
    <property type="gene ID" value="BGLB000001"/>
</dbReference>
<proteinExistence type="inferred from homology"/>
<evidence type="ECO:0000313" key="5">
    <source>
        <dbReference type="Proteomes" id="UP000076420"/>
    </source>
</evidence>
<keyword evidence="2" id="KW-1015">Disulfide bond</keyword>
<protein>
    <recommendedName>
        <fullName evidence="3">Aerolysin-like C-terminal domain-containing protein</fullName>
    </recommendedName>
</protein>
<gene>
    <name evidence="4" type="primary">106074136</name>
</gene>
<dbReference type="Gene3D" id="3.30.412.10">
    <property type="entry name" value="Proaerolysin, chain A, domain 2"/>
    <property type="match status" value="2"/>
</dbReference>
<dbReference type="Proteomes" id="UP000076420">
    <property type="component" value="Unassembled WGS sequence"/>
</dbReference>
<comment type="similarity">
    <text evidence="1">Belongs to the aerolysin family.</text>
</comment>